<gene>
    <name evidence="1" type="ORF">WA026_008075</name>
</gene>
<dbReference type="AlphaFoldDB" id="A0AAW1TQ89"/>
<proteinExistence type="predicted"/>
<protein>
    <submittedName>
        <fullName evidence="1">Uncharacterized protein</fullName>
    </submittedName>
</protein>
<accession>A0AAW1TQ89</accession>
<reference evidence="1 2" key="1">
    <citation type="submission" date="2023-03" db="EMBL/GenBank/DDBJ databases">
        <title>Genome insight into feeding habits of ladybird beetles.</title>
        <authorList>
            <person name="Li H.-S."/>
            <person name="Huang Y.-H."/>
            <person name="Pang H."/>
        </authorList>
    </citation>
    <scope>NUCLEOTIDE SEQUENCE [LARGE SCALE GENOMIC DNA]</scope>
    <source>
        <strain evidence="1">SYSU_2023b</strain>
        <tissue evidence="1">Whole body</tissue>
    </source>
</reference>
<sequence>MQGTRAVLNDRGKKKTSTFHKICTYEHSSPRFQSETLHGYEFSHIKKSPEQLVFHKQEVRPTPISLPTPPASPEFYSTSLQKWYQKKPLFTLTAKGQVKRLEKYLEIQKTLEICKREYEFQVHTEKMKEAYTDFEFRERQPFLYADEDIHCACDSSKDCDVDFLPLVDRTSSPTRFCCSHDYMDEDPEGEYTPTCRNSYFLDLPVDVRSVKTSYFTQLPNSPVCSSRDCSDNEQQIIPSKVIKEGTCNLDDHGMFKIVVRNKETIKSPASKNVFKLFNNKNFSVDDMEVGKKRSINLNEFRLQRLGDDTVENFSMPKITLSSLPFDNSRGKCSDGYLKKKAESGNVKYLRSSASARYTLSSCKKFTTHKQRYDMNQNEMYFM</sequence>
<evidence type="ECO:0000313" key="2">
    <source>
        <dbReference type="Proteomes" id="UP001431783"/>
    </source>
</evidence>
<keyword evidence="2" id="KW-1185">Reference proteome</keyword>
<evidence type="ECO:0000313" key="1">
    <source>
        <dbReference type="EMBL" id="KAK9870517.1"/>
    </source>
</evidence>
<name>A0AAW1TQ89_9CUCU</name>
<dbReference type="Proteomes" id="UP001431783">
    <property type="component" value="Unassembled WGS sequence"/>
</dbReference>
<dbReference type="EMBL" id="JARQZJ010000003">
    <property type="protein sequence ID" value="KAK9870517.1"/>
    <property type="molecule type" value="Genomic_DNA"/>
</dbReference>
<comment type="caution">
    <text evidence="1">The sequence shown here is derived from an EMBL/GenBank/DDBJ whole genome shotgun (WGS) entry which is preliminary data.</text>
</comment>
<organism evidence="1 2">
    <name type="scientific">Henosepilachna vigintioctopunctata</name>
    <dbReference type="NCBI Taxonomy" id="420089"/>
    <lineage>
        <taxon>Eukaryota</taxon>
        <taxon>Metazoa</taxon>
        <taxon>Ecdysozoa</taxon>
        <taxon>Arthropoda</taxon>
        <taxon>Hexapoda</taxon>
        <taxon>Insecta</taxon>
        <taxon>Pterygota</taxon>
        <taxon>Neoptera</taxon>
        <taxon>Endopterygota</taxon>
        <taxon>Coleoptera</taxon>
        <taxon>Polyphaga</taxon>
        <taxon>Cucujiformia</taxon>
        <taxon>Coccinelloidea</taxon>
        <taxon>Coccinellidae</taxon>
        <taxon>Epilachninae</taxon>
        <taxon>Epilachnini</taxon>
        <taxon>Henosepilachna</taxon>
    </lineage>
</organism>